<keyword evidence="2" id="KW-1185">Reference proteome</keyword>
<evidence type="ECO:0000313" key="1">
    <source>
        <dbReference type="EMBL" id="CAH2090916.1"/>
    </source>
</evidence>
<dbReference type="Proteomes" id="UP001153954">
    <property type="component" value="Unassembled WGS sequence"/>
</dbReference>
<name>A0AAU9TUR1_EUPED</name>
<evidence type="ECO:0000313" key="2">
    <source>
        <dbReference type="Proteomes" id="UP001153954"/>
    </source>
</evidence>
<proteinExistence type="predicted"/>
<gene>
    <name evidence="1" type="ORF">EEDITHA_LOCUS6827</name>
</gene>
<dbReference type="PANTHER" id="PTHR45913:SF5">
    <property type="entry name" value="GENERAL TRANSCRIPTION FACTOR II-I REPEAT DOMAIN-CONTAINING PROTEIN 2A-LIKE PROTEIN"/>
    <property type="match status" value="1"/>
</dbReference>
<accession>A0AAU9TUR1</accession>
<sequence>MSYKKRKIDSECRLFKEEWAWKYFFTEYNDFYRTLRKAGFPKMIAHAQKIMAMFASSYVCEQTFSTMKLRKNSIKTD</sequence>
<organism evidence="1 2">
    <name type="scientific">Euphydryas editha</name>
    <name type="common">Edith's checkerspot</name>
    <dbReference type="NCBI Taxonomy" id="104508"/>
    <lineage>
        <taxon>Eukaryota</taxon>
        <taxon>Metazoa</taxon>
        <taxon>Ecdysozoa</taxon>
        <taxon>Arthropoda</taxon>
        <taxon>Hexapoda</taxon>
        <taxon>Insecta</taxon>
        <taxon>Pterygota</taxon>
        <taxon>Neoptera</taxon>
        <taxon>Endopterygota</taxon>
        <taxon>Lepidoptera</taxon>
        <taxon>Glossata</taxon>
        <taxon>Ditrysia</taxon>
        <taxon>Papilionoidea</taxon>
        <taxon>Nymphalidae</taxon>
        <taxon>Nymphalinae</taxon>
        <taxon>Euphydryas</taxon>
    </lineage>
</organism>
<dbReference type="AlphaFoldDB" id="A0AAU9TUR1"/>
<dbReference type="EMBL" id="CAKOGL010000010">
    <property type="protein sequence ID" value="CAH2090916.1"/>
    <property type="molecule type" value="Genomic_DNA"/>
</dbReference>
<evidence type="ECO:0008006" key="3">
    <source>
        <dbReference type="Google" id="ProtNLM"/>
    </source>
</evidence>
<comment type="caution">
    <text evidence="1">The sequence shown here is derived from an EMBL/GenBank/DDBJ whole genome shotgun (WGS) entry which is preliminary data.</text>
</comment>
<protein>
    <recommendedName>
        <fullName evidence="3">HAT C-terminal dimerisation domain-containing protein</fullName>
    </recommendedName>
</protein>
<reference evidence="1" key="1">
    <citation type="submission" date="2022-03" db="EMBL/GenBank/DDBJ databases">
        <authorList>
            <person name="Tunstrom K."/>
        </authorList>
    </citation>
    <scope>NUCLEOTIDE SEQUENCE</scope>
</reference>
<dbReference type="PANTHER" id="PTHR45913">
    <property type="entry name" value="EPM2A-INTERACTING PROTEIN 1"/>
    <property type="match status" value="1"/>
</dbReference>